<dbReference type="InterPro" id="IPR036388">
    <property type="entry name" value="WH-like_DNA-bd_sf"/>
</dbReference>
<keyword evidence="1" id="KW-0805">Transcription regulation</keyword>
<protein>
    <submittedName>
        <fullName evidence="5">Transcriptional regulator, GntR family</fullName>
    </submittedName>
</protein>
<keyword evidence="6" id="KW-1185">Reference proteome</keyword>
<dbReference type="Pfam" id="PF00392">
    <property type="entry name" value="GntR"/>
    <property type="match status" value="1"/>
</dbReference>
<dbReference type="EMBL" id="FOEH01000001">
    <property type="protein sequence ID" value="SEP82660.1"/>
    <property type="molecule type" value="Genomic_DNA"/>
</dbReference>
<reference evidence="5 6" key="1">
    <citation type="submission" date="2016-10" db="EMBL/GenBank/DDBJ databases">
        <authorList>
            <person name="Varghese N."/>
            <person name="Submissions S."/>
        </authorList>
    </citation>
    <scope>NUCLEOTIDE SEQUENCE [LARGE SCALE GENOMIC DNA]</scope>
    <source>
        <strain evidence="5 6">CGMCC 1.7734</strain>
    </source>
</reference>
<keyword evidence="2" id="KW-0238">DNA-binding</keyword>
<dbReference type="PRINTS" id="PR00035">
    <property type="entry name" value="HTHGNTR"/>
</dbReference>
<evidence type="ECO:0000256" key="1">
    <source>
        <dbReference type="ARBA" id="ARBA00023015"/>
    </source>
</evidence>
<evidence type="ECO:0000313" key="6">
    <source>
        <dbReference type="Proteomes" id="UP000198733"/>
    </source>
</evidence>
<evidence type="ECO:0000256" key="3">
    <source>
        <dbReference type="ARBA" id="ARBA00023163"/>
    </source>
</evidence>
<dbReference type="PANTHER" id="PTHR30146">
    <property type="entry name" value="LACI-RELATED TRANSCRIPTIONAL REPRESSOR"/>
    <property type="match status" value="1"/>
</dbReference>
<comment type="caution">
    <text evidence="5">The sequence shown here is derived from an EMBL/GenBank/DDBJ whole genome shotgun (WGS) entry which is preliminary data.</text>
</comment>
<dbReference type="InterPro" id="IPR028082">
    <property type="entry name" value="Peripla_BP_I"/>
</dbReference>
<dbReference type="CDD" id="cd01541">
    <property type="entry name" value="PBP1_AraR"/>
    <property type="match status" value="1"/>
</dbReference>
<organism evidence="5 6">
    <name type="scientific">Virgibacillus subterraneus</name>
    <dbReference type="NCBI Taxonomy" id="621109"/>
    <lineage>
        <taxon>Bacteria</taxon>
        <taxon>Bacillati</taxon>
        <taxon>Bacillota</taxon>
        <taxon>Bacilli</taxon>
        <taxon>Bacillales</taxon>
        <taxon>Bacillaceae</taxon>
        <taxon>Virgibacillus</taxon>
    </lineage>
</organism>
<dbReference type="InterPro" id="IPR036390">
    <property type="entry name" value="WH_DNA-bd_sf"/>
</dbReference>
<dbReference type="Pfam" id="PF13377">
    <property type="entry name" value="Peripla_BP_3"/>
    <property type="match status" value="1"/>
</dbReference>
<dbReference type="InterPro" id="IPR000524">
    <property type="entry name" value="Tscrpt_reg_HTH_GntR"/>
</dbReference>
<dbReference type="PANTHER" id="PTHR30146:SF150">
    <property type="entry name" value="ARABINOSE METABOLISM TRANSCRIPTIONAL REPRESSOR"/>
    <property type="match status" value="1"/>
</dbReference>
<gene>
    <name evidence="5" type="ORF">SAMN05216232_1003</name>
</gene>
<dbReference type="RefSeq" id="WP_092502716.1">
    <property type="nucleotide sequence ID" value="NZ_FOEH01000001.1"/>
</dbReference>
<dbReference type="SMART" id="SM00345">
    <property type="entry name" value="HTH_GNTR"/>
    <property type="match status" value="1"/>
</dbReference>
<keyword evidence="3" id="KW-0804">Transcription</keyword>
<feature type="domain" description="HTH gntR-type" evidence="4">
    <location>
        <begin position="2"/>
        <end position="70"/>
    </location>
</feature>
<accession>A0A1H9B0V0</accession>
<dbReference type="Gene3D" id="1.10.10.10">
    <property type="entry name" value="Winged helix-like DNA-binding domain superfamily/Winged helix DNA-binding domain"/>
    <property type="match status" value="1"/>
</dbReference>
<dbReference type="Gene3D" id="3.40.50.2300">
    <property type="match status" value="2"/>
</dbReference>
<dbReference type="SUPFAM" id="SSF53822">
    <property type="entry name" value="Periplasmic binding protein-like I"/>
    <property type="match status" value="1"/>
</dbReference>
<proteinExistence type="predicted"/>
<dbReference type="PROSITE" id="PS50949">
    <property type="entry name" value="HTH_GNTR"/>
    <property type="match status" value="1"/>
</dbReference>
<evidence type="ECO:0000259" key="4">
    <source>
        <dbReference type="PROSITE" id="PS50949"/>
    </source>
</evidence>
<sequence length="377" mass="42906">METKYSMVKSALKSKIMDGTYTPYQKISSESELMKEFGVSRHTVRLAIGDLVTTGWLYREQGSGTFCADRSKMNENQRQNSQKNIAIITTYISDYIFPSIIRGAESRLSQEGYQVSIFSTNNDHEKERQILEKILTQQFDGIIIEPTKSAFSNPNINYYLNLERLSTPYIMINAYYDELEPLSIVMDDVKGGFMQTEHLIKLGHIDIVGCFKTDDTQGTKRMKGFLKAHRKHGIPLNPKNIITYNTEEKSTKPIEEIEKILDSKSNSITGLVCYNDELVIKVLDVLRRRTIRVPEDISIIGYDDSVLAEVSEVKLTSIIHPKSEMGKAAANTIIDLIKLKSVNKKNEQHQVDSVVYTPEMAIRNSTKDLNQQKITTQ</sequence>
<dbReference type="InterPro" id="IPR046335">
    <property type="entry name" value="LacI/GalR-like_sensor"/>
</dbReference>
<dbReference type="InterPro" id="IPR033532">
    <property type="entry name" value="AraR_ligand_bind_dom"/>
</dbReference>
<evidence type="ECO:0000313" key="5">
    <source>
        <dbReference type="EMBL" id="SEP82660.1"/>
    </source>
</evidence>
<dbReference type="SUPFAM" id="SSF46785">
    <property type="entry name" value="Winged helix' DNA-binding domain"/>
    <property type="match status" value="1"/>
</dbReference>
<dbReference type="Proteomes" id="UP000198733">
    <property type="component" value="Unassembled WGS sequence"/>
</dbReference>
<dbReference type="CDD" id="cd07377">
    <property type="entry name" value="WHTH_GntR"/>
    <property type="match status" value="1"/>
</dbReference>
<name>A0A1H9B0V0_9BACI</name>
<evidence type="ECO:0000256" key="2">
    <source>
        <dbReference type="ARBA" id="ARBA00023125"/>
    </source>
</evidence>